<proteinExistence type="predicted"/>
<name>A0A0A9HED2_ARUDO</name>
<organism evidence="1">
    <name type="scientific">Arundo donax</name>
    <name type="common">Giant reed</name>
    <name type="synonym">Donax arundinaceus</name>
    <dbReference type="NCBI Taxonomy" id="35708"/>
    <lineage>
        <taxon>Eukaryota</taxon>
        <taxon>Viridiplantae</taxon>
        <taxon>Streptophyta</taxon>
        <taxon>Embryophyta</taxon>
        <taxon>Tracheophyta</taxon>
        <taxon>Spermatophyta</taxon>
        <taxon>Magnoliopsida</taxon>
        <taxon>Liliopsida</taxon>
        <taxon>Poales</taxon>
        <taxon>Poaceae</taxon>
        <taxon>PACMAD clade</taxon>
        <taxon>Arundinoideae</taxon>
        <taxon>Arundineae</taxon>
        <taxon>Arundo</taxon>
    </lineage>
</organism>
<protein>
    <submittedName>
        <fullName evidence="1">Uncharacterized protein</fullName>
    </submittedName>
</protein>
<reference evidence="1" key="1">
    <citation type="submission" date="2014-09" db="EMBL/GenBank/DDBJ databases">
        <authorList>
            <person name="Magalhaes I.L.F."/>
            <person name="Oliveira U."/>
            <person name="Santos F.R."/>
            <person name="Vidigal T.H.D.A."/>
            <person name="Brescovit A.D."/>
            <person name="Santos A.J."/>
        </authorList>
    </citation>
    <scope>NUCLEOTIDE SEQUENCE</scope>
    <source>
        <tissue evidence="1">Shoot tissue taken approximately 20 cm above the soil surface</tissue>
    </source>
</reference>
<dbReference type="EMBL" id="GBRH01164690">
    <property type="protein sequence ID" value="JAE33206.1"/>
    <property type="molecule type" value="Transcribed_RNA"/>
</dbReference>
<accession>A0A0A9HED2</accession>
<reference evidence="1" key="2">
    <citation type="journal article" date="2015" name="Data Brief">
        <title>Shoot transcriptome of the giant reed, Arundo donax.</title>
        <authorList>
            <person name="Barrero R.A."/>
            <person name="Guerrero F.D."/>
            <person name="Moolhuijzen P."/>
            <person name="Goolsby J.A."/>
            <person name="Tidwell J."/>
            <person name="Bellgard S.E."/>
            <person name="Bellgard M.I."/>
        </authorList>
    </citation>
    <scope>NUCLEOTIDE SEQUENCE</scope>
    <source>
        <tissue evidence="1">Shoot tissue taken approximately 20 cm above the soil surface</tissue>
    </source>
</reference>
<dbReference type="AlphaFoldDB" id="A0A0A9HED2"/>
<sequence length="55" mass="6305">MIIMNIKLPFNPLTISFLPLFPRCSTNETSIIERESVKSTRESFTNNDPLNMTCV</sequence>
<evidence type="ECO:0000313" key="1">
    <source>
        <dbReference type="EMBL" id="JAE33206.1"/>
    </source>
</evidence>